<keyword evidence="2" id="KW-1133">Transmembrane helix</keyword>
<dbReference type="PANTHER" id="PTHR42088">
    <property type="entry name" value="YALI0F10131P"/>
    <property type="match status" value="1"/>
</dbReference>
<proteinExistence type="predicted"/>
<keyword evidence="2" id="KW-0812">Transmembrane</keyword>
<feature type="compositionally biased region" description="Pro residues" evidence="1">
    <location>
        <begin position="560"/>
        <end position="580"/>
    </location>
</feature>
<feature type="transmembrane region" description="Helical" evidence="2">
    <location>
        <begin position="70"/>
        <end position="90"/>
    </location>
</feature>
<feature type="compositionally biased region" description="Polar residues" evidence="1">
    <location>
        <begin position="628"/>
        <end position="640"/>
    </location>
</feature>
<feature type="compositionally biased region" description="Low complexity" evidence="1">
    <location>
        <begin position="352"/>
        <end position="361"/>
    </location>
</feature>
<feature type="region of interest" description="Disordered" evidence="1">
    <location>
        <begin position="711"/>
        <end position="732"/>
    </location>
</feature>
<feature type="region of interest" description="Disordered" evidence="1">
    <location>
        <begin position="193"/>
        <end position="671"/>
    </location>
</feature>
<gene>
    <name evidence="3" type="ORF">QBC38DRAFT_153796</name>
</gene>
<evidence type="ECO:0000313" key="3">
    <source>
        <dbReference type="EMBL" id="KAK4228477.1"/>
    </source>
</evidence>
<organism evidence="3 4">
    <name type="scientific">Podospora fimiseda</name>
    <dbReference type="NCBI Taxonomy" id="252190"/>
    <lineage>
        <taxon>Eukaryota</taxon>
        <taxon>Fungi</taxon>
        <taxon>Dikarya</taxon>
        <taxon>Ascomycota</taxon>
        <taxon>Pezizomycotina</taxon>
        <taxon>Sordariomycetes</taxon>
        <taxon>Sordariomycetidae</taxon>
        <taxon>Sordariales</taxon>
        <taxon>Podosporaceae</taxon>
        <taxon>Podospora</taxon>
    </lineage>
</organism>
<name>A0AAN7BS56_9PEZI</name>
<dbReference type="AlphaFoldDB" id="A0AAN7BS56"/>
<feature type="compositionally biased region" description="Low complexity" evidence="1">
    <location>
        <begin position="517"/>
        <end position="530"/>
    </location>
</feature>
<keyword evidence="4" id="KW-1185">Reference proteome</keyword>
<feature type="compositionally biased region" description="Basic and acidic residues" evidence="1">
    <location>
        <begin position="469"/>
        <end position="494"/>
    </location>
</feature>
<sequence>MEGGHHGQVIYAMGPRVPDLARRGEPQLETSTFGFKVPSRVISARSAATTTECLDPRLCEKPVGSSSMTLPIALGVCIPLFGAIGLLVYLHRRGVKKQRLEDAHDPHKSLDFGLGANPGASGGRKEKSGPGGFQRQRGNQMSMDMNLSSPYLLPPEVHNSRESLNSLARSIKQSEDPYGPVNAYTQSDAGSIRSFRKGAGDGASVYTRSASRQDGPPMSPGPYSPSRQNSFPRSPLSPEHSRPPQSPLPQIPKAAQKPPQISTGPQHLSMQGSLGWDDGSIATGLQEPAPVAQKDARMPPAQLKTADPDVELTPPVNPFEKPHAQEIGTPTDTNSIGLGLSGPNEPKRAPDSPQSASSSVHSSRRSSLVEVKDKLNSGPAPPTIEIPKDYYDFNFSDGPQTARPASPDTKPRLDVGDEPRGRNMQRTSHLYDQQEAPAPGLGVPNQDNRRLSVGFRPLPPSEITETEDPEHRANRIRSFYKEYFEDLTNPEERPPMPQMPAQHQQQNRRGPPPQDNYDAGYGPDAAYYDPTTNSFVMPYAQPVSRRAMTPPPSGQRFPGPRGPPGPRMPGPPGIRGPPRPGSSVSNQIGGPSRPGSSASGAYGRPRAGSAMSGRAKHIPPPMDLHTLPTPSKLSDDSFSILNAADFAPPENFASRARGRSQSPAGERRPYQMKVPAHSPLVNTYDELPALPSPHLLRKSTTFTALDFAPPRKFANDDARSDAGSIRSNKSGLSQVHAAAIRSGAGRVSRLPGDQVFTQAALADTLKPSWGLRDT</sequence>
<feature type="compositionally biased region" description="Polar residues" evidence="1">
    <location>
        <begin position="262"/>
        <end position="272"/>
    </location>
</feature>
<feature type="compositionally biased region" description="Basic and acidic residues" evidence="1">
    <location>
        <begin position="100"/>
        <end position="110"/>
    </location>
</feature>
<dbReference type="EMBL" id="MU865318">
    <property type="protein sequence ID" value="KAK4228477.1"/>
    <property type="molecule type" value="Genomic_DNA"/>
</dbReference>
<evidence type="ECO:0000256" key="1">
    <source>
        <dbReference type="SAM" id="MobiDB-lite"/>
    </source>
</evidence>
<evidence type="ECO:0000313" key="4">
    <source>
        <dbReference type="Proteomes" id="UP001301958"/>
    </source>
</evidence>
<comment type="caution">
    <text evidence="3">The sequence shown here is derived from an EMBL/GenBank/DDBJ whole genome shotgun (WGS) entry which is preliminary data.</text>
</comment>
<feature type="compositionally biased region" description="Low complexity" evidence="1">
    <location>
        <begin position="589"/>
        <end position="610"/>
    </location>
</feature>
<feature type="compositionally biased region" description="Low complexity" evidence="1">
    <location>
        <begin position="251"/>
        <end position="261"/>
    </location>
</feature>
<keyword evidence="2" id="KW-0472">Membrane</keyword>
<reference evidence="3" key="1">
    <citation type="journal article" date="2023" name="Mol. Phylogenet. Evol.">
        <title>Genome-scale phylogeny and comparative genomics of the fungal order Sordariales.</title>
        <authorList>
            <person name="Hensen N."/>
            <person name="Bonometti L."/>
            <person name="Westerberg I."/>
            <person name="Brannstrom I.O."/>
            <person name="Guillou S."/>
            <person name="Cros-Aarteil S."/>
            <person name="Calhoun S."/>
            <person name="Haridas S."/>
            <person name="Kuo A."/>
            <person name="Mondo S."/>
            <person name="Pangilinan J."/>
            <person name="Riley R."/>
            <person name="LaButti K."/>
            <person name="Andreopoulos B."/>
            <person name="Lipzen A."/>
            <person name="Chen C."/>
            <person name="Yan M."/>
            <person name="Daum C."/>
            <person name="Ng V."/>
            <person name="Clum A."/>
            <person name="Steindorff A."/>
            <person name="Ohm R.A."/>
            <person name="Martin F."/>
            <person name="Silar P."/>
            <person name="Natvig D.O."/>
            <person name="Lalanne C."/>
            <person name="Gautier V."/>
            <person name="Ament-Velasquez S.L."/>
            <person name="Kruys A."/>
            <person name="Hutchinson M.I."/>
            <person name="Powell A.J."/>
            <person name="Barry K."/>
            <person name="Miller A.N."/>
            <person name="Grigoriev I.V."/>
            <person name="Debuchy R."/>
            <person name="Gladieux P."/>
            <person name="Hiltunen Thoren M."/>
            <person name="Johannesson H."/>
        </authorList>
    </citation>
    <scope>NUCLEOTIDE SEQUENCE</scope>
    <source>
        <strain evidence="3">CBS 990.96</strain>
    </source>
</reference>
<feature type="compositionally biased region" description="Basic and acidic residues" evidence="1">
    <location>
        <begin position="409"/>
        <end position="421"/>
    </location>
</feature>
<reference evidence="3" key="2">
    <citation type="submission" date="2023-05" db="EMBL/GenBank/DDBJ databases">
        <authorList>
            <consortium name="Lawrence Berkeley National Laboratory"/>
            <person name="Steindorff A."/>
            <person name="Hensen N."/>
            <person name="Bonometti L."/>
            <person name="Westerberg I."/>
            <person name="Brannstrom I.O."/>
            <person name="Guillou S."/>
            <person name="Cros-Aarteil S."/>
            <person name="Calhoun S."/>
            <person name="Haridas S."/>
            <person name="Kuo A."/>
            <person name="Mondo S."/>
            <person name="Pangilinan J."/>
            <person name="Riley R."/>
            <person name="Labutti K."/>
            <person name="Andreopoulos B."/>
            <person name="Lipzen A."/>
            <person name="Chen C."/>
            <person name="Yanf M."/>
            <person name="Daum C."/>
            <person name="Ng V."/>
            <person name="Clum A."/>
            <person name="Ohm R."/>
            <person name="Martin F."/>
            <person name="Silar P."/>
            <person name="Natvig D."/>
            <person name="Lalanne C."/>
            <person name="Gautier V."/>
            <person name="Ament-Velasquez S.L."/>
            <person name="Kruys A."/>
            <person name="Hutchinson M.I."/>
            <person name="Powell A.J."/>
            <person name="Barry K."/>
            <person name="Miller A.N."/>
            <person name="Grigoriev I.V."/>
            <person name="Debuchy R."/>
            <person name="Gladieux P."/>
            <person name="Thoren M.H."/>
            <person name="Johannesson H."/>
        </authorList>
    </citation>
    <scope>NUCLEOTIDE SEQUENCE</scope>
    <source>
        <strain evidence="3">CBS 990.96</strain>
    </source>
</reference>
<evidence type="ECO:0000256" key="2">
    <source>
        <dbReference type="SAM" id="Phobius"/>
    </source>
</evidence>
<dbReference type="Proteomes" id="UP001301958">
    <property type="component" value="Unassembled WGS sequence"/>
</dbReference>
<protein>
    <submittedName>
        <fullName evidence="3">Uncharacterized protein</fullName>
    </submittedName>
</protein>
<feature type="region of interest" description="Disordered" evidence="1">
    <location>
        <begin position="100"/>
        <end position="138"/>
    </location>
</feature>
<dbReference type="PANTHER" id="PTHR42088:SF1">
    <property type="entry name" value="YALI0F10131P"/>
    <property type="match status" value="1"/>
</dbReference>
<accession>A0AAN7BS56</accession>